<protein>
    <submittedName>
        <fullName evidence="1">Uncharacterized protein</fullName>
    </submittedName>
</protein>
<accession>A0A2K0W1P4</accession>
<evidence type="ECO:0000313" key="2">
    <source>
        <dbReference type="Proteomes" id="UP000236664"/>
    </source>
</evidence>
<comment type="caution">
    <text evidence="1">The sequence shown here is derived from an EMBL/GenBank/DDBJ whole genome shotgun (WGS) entry which is preliminary data.</text>
</comment>
<keyword evidence="2" id="KW-1185">Reference proteome</keyword>
<name>A0A2K0W1P4_GIBNY</name>
<reference evidence="1 2" key="1">
    <citation type="submission" date="2017-06" db="EMBL/GenBank/DDBJ databases">
        <title>Genome of Fusarium nygamai isolate CS10214.</title>
        <authorList>
            <person name="Gardiner D.M."/>
            <person name="Obanor F."/>
            <person name="Kazan K."/>
        </authorList>
    </citation>
    <scope>NUCLEOTIDE SEQUENCE [LARGE SCALE GENOMIC DNA]</scope>
    <source>
        <strain evidence="1 2">CS10214</strain>
    </source>
</reference>
<dbReference type="EMBL" id="MTQA01000156">
    <property type="protein sequence ID" value="PNP76198.1"/>
    <property type="molecule type" value="Genomic_DNA"/>
</dbReference>
<organism evidence="1 2">
    <name type="scientific">Gibberella nygamai</name>
    <name type="common">Bean root rot disease fungus</name>
    <name type="synonym">Fusarium nygamai</name>
    <dbReference type="NCBI Taxonomy" id="42673"/>
    <lineage>
        <taxon>Eukaryota</taxon>
        <taxon>Fungi</taxon>
        <taxon>Dikarya</taxon>
        <taxon>Ascomycota</taxon>
        <taxon>Pezizomycotina</taxon>
        <taxon>Sordariomycetes</taxon>
        <taxon>Hypocreomycetidae</taxon>
        <taxon>Hypocreales</taxon>
        <taxon>Nectriaceae</taxon>
        <taxon>Fusarium</taxon>
        <taxon>Fusarium fujikuroi species complex</taxon>
    </lineage>
</organism>
<sequence length="73" mass="8106">MDPGERILKRKNGASTWNRLTLDTDKAEENVSKRHSKIVKGPPLQVITPLKERALVTISTRSSSSVSYNPSSQ</sequence>
<dbReference type="AlphaFoldDB" id="A0A2K0W1P4"/>
<gene>
    <name evidence="1" type="ORF">FNYG_10487</name>
</gene>
<dbReference type="Proteomes" id="UP000236664">
    <property type="component" value="Unassembled WGS sequence"/>
</dbReference>
<evidence type="ECO:0000313" key="1">
    <source>
        <dbReference type="EMBL" id="PNP76198.1"/>
    </source>
</evidence>
<proteinExistence type="predicted"/>